<proteinExistence type="inferred from homology"/>
<evidence type="ECO:0000256" key="1">
    <source>
        <dbReference type="ARBA" id="ARBA00008984"/>
    </source>
</evidence>
<gene>
    <name evidence="3" type="primary">yedF</name>
    <name evidence="3" type="ORF">AVCANL283_04395</name>
</gene>
<dbReference type="NCBIfam" id="NF008242">
    <property type="entry name" value="PRK11018.1"/>
    <property type="match status" value="1"/>
</dbReference>
<comment type="similarity">
    <text evidence="1">Belongs to the sulfur carrier protein TusA family.</text>
</comment>
<evidence type="ECO:0000313" key="3">
    <source>
        <dbReference type="EMBL" id="MBZ7987349.1"/>
    </source>
</evidence>
<dbReference type="PANTHER" id="PTHR33279:SF6">
    <property type="entry name" value="SULFUR CARRIER PROTEIN YEDF-RELATED"/>
    <property type="match status" value="1"/>
</dbReference>
<dbReference type="PANTHER" id="PTHR33279">
    <property type="entry name" value="SULFUR CARRIER PROTEIN YEDF-RELATED"/>
    <property type="match status" value="1"/>
</dbReference>
<dbReference type="EMBL" id="JACGBB010000007">
    <property type="protein sequence ID" value="MBZ7987349.1"/>
    <property type="molecule type" value="Genomic_DNA"/>
</dbReference>
<reference evidence="3 4" key="1">
    <citation type="submission" date="2020-07" db="EMBL/GenBank/DDBJ databases">
        <title>Transfer of Campylobacter canadensis to the novel genus Avispirillum gen. nov., that also includes two novel species recovered from migratory waterfowl: Avispirillum anseris sp. nov. and Avispirillum brantae sp. nov.</title>
        <authorList>
            <person name="Miller W.G."/>
            <person name="Chapman M.H."/>
            <person name="Yee E."/>
            <person name="Inglis G.D."/>
        </authorList>
    </citation>
    <scope>NUCLEOTIDE SEQUENCE [LARGE SCALE GENOMIC DNA]</scope>
    <source>
        <strain evidence="3 4">L283</strain>
    </source>
</reference>
<dbReference type="Proteomes" id="UP000786183">
    <property type="component" value="Unassembled WGS sequence"/>
</dbReference>
<organism evidence="3 4">
    <name type="scientific">Campylobacter canadensis</name>
    <dbReference type="NCBI Taxonomy" id="449520"/>
    <lineage>
        <taxon>Bacteria</taxon>
        <taxon>Pseudomonadati</taxon>
        <taxon>Campylobacterota</taxon>
        <taxon>Epsilonproteobacteria</taxon>
        <taxon>Campylobacterales</taxon>
        <taxon>Campylobacteraceae</taxon>
        <taxon>Campylobacter</taxon>
    </lineage>
</organism>
<feature type="domain" description="UPF0033" evidence="2">
    <location>
        <begin position="9"/>
        <end position="75"/>
    </location>
</feature>
<keyword evidence="4" id="KW-1185">Reference proteome</keyword>
<dbReference type="InterPro" id="IPR001455">
    <property type="entry name" value="TusA-like"/>
</dbReference>
<comment type="caution">
    <text evidence="3">The sequence shown here is derived from an EMBL/GenBank/DDBJ whole genome shotgun (WGS) entry which is preliminary data.</text>
</comment>
<dbReference type="InterPro" id="IPR036868">
    <property type="entry name" value="TusA-like_sf"/>
</dbReference>
<evidence type="ECO:0000259" key="2">
    <source>
        <dbReference type="Pfam" id="PF01206"/>
    </source>
</evidence>
<accession>A0ABS7WTK9</accession>
<protein>
    <submittedName>
        <fullName evidence="3">Sulfurtransferase-like selenium metabolism protein YedF</fullName>
    </submittedName>
</protein>
<dbReference type="Gene3D" id="3.30.110.40">
    <property type="entry name" value="TusA-like domain"/>
    <property type="match status" value="1"/>
</dbReference>
<dbReference type="Pfam" id="PF01206">
    <property type="entry name" value="TusA"/>
    <property type="match status" value="1"/>
</dbReference>
<name>A0ABS7WTK9_9BACT</name>
<sequence>MSKKVDYLLDCTGEPCPFPAIATKQAIKNLKAKEVLEVISDCPQSINSIPKDMSNLGFNCEVNQSGPILAFYIWKD</sequence>
<evidence type="ECO:0000313" key="4">
    <source>
        <dbReference type="Proteomes" id="UP000786183"/>
    </source>
</evidence>
<dbReference type="RefSeq" id="WP_172230972.1">
    <property type="nucleotide sequence ID" value="NZ_CP035946.1"/>
</dbReference>
<dbReference type="SUPFAM" id="SSF64307">
    <property type="entry name" value="SirA-like"/>
    <property type="match status" value="1"/>
</dbReference>